<protein>
    <submittedName>
        <fullName evidence="1">Uncharacterized protein</fullName>
    </submittedName>
</protein>
<proteinExistence type="predicted"/>
<dbReference type="EMBL" id="PFPO01000033">
    <property type="protein sequence ID" value="PIZ99353.1"/>
    <property type="molecule type" value="Genomic_DNA"/>
</dbReference>
<reference evidence="2" key="1">
    <citation type="submission" date="2017-09" db="EMBL/GenBank/DDBJ databases">
        <title>Depth-based differentiation of microbial function through sediment-hosted aquifers and enrichment of novel symbionts in the deep terrestrial subsurface.</title>
        <authorList>
            <person name="Probst A.J."/>
            <person name="Ladd B."/>
            <person name="Jarett J.K."/>
            <person name="Geller-Mcgrath D.E."/>
            <person name="Sieber C.M.K."/>
            <person name="Emerson J.B."/>
            <person name="Anantharaman K."/>
            <person name="Thomas B.C."/>
            <person name="Malmstrom R."/>
            <person name="Stieglmeier M."/>
            <person name="Klingl A."/>
            <person name="Woyke T."/>
            <person name="Ryan C.M."/>
            <person name="Banfield J.F."/>
        </authorList>
    </citation>
    <scope>NUCLEOTIDE SEQUENCE [LARGE SCALE GENOMIC DNA]</scope>
</reference>
<evidence type="ECO:0000313" key="2">
    <source>
        <dbReference type="Proteomes" id="UP000230405"/>
    </source>
</evidence>
<evidence type="ECO:0000313" key="1">
    <source>
        <dbReference type="EMBL" id="PIZ99353.1"/>
    </source>
</evidence>
<dbReference type="Proteomes" id="UP000230405">
    <property type="component" value="Unassembled WGS sequence"/>
</dbReference>
<name>A0A2M7VFP4_9BACT</name>
<organism evidence="1 2">
    <name type="scientific">Candidatus Komeilibacteria bacterium CG_4_10_14_0_2_um_filter_37_10</name>
    <dbReference type="NCBI Taxonomy" id="1974470"/>
    <lineage>
        <taxon>Bacteria</taxon>
        <taxon>Candidatus Komeiliibacteriota</taxon>
    </lineage>
</organism>
<accession>A0A2M7VFP4</accession>
<dbReference type="AlphaFoldDB" id="A0A2M7VFP4"/>
<comment type="caution">
    <text evidence="1">The sequence shown here is derived from an EMBL/GenBank/DDBJ whole genome shotgun (WGS) entry which is preliminary data.</text>
</comment>
<sequence>MGQPQTKGYHLIIAVPVTKAKPLSNVNTWRGVTEIVNQHLPTQKSFGFSLIKKEVDQQDCVVFSAKTTDCSGPVKKMALAIENFLVSN</sequence>
<gene>
    <name evidence="1" type="ORF">COX77_01765</name>
</gene>